<dbReference type="Pfam" id="PF14595">
    <property type="entry name" value="Thioredoxin_9"/>
    <property type="match status" value="1"/>
</dbReference>
<dbReference type="EMBL" id="JAWDIP010000003">
    <property type="protein sequence ID" value="MDY0395066.1"/>
    <property type="molecule type" value="Genomic_DNA"/>
</dbReference>
<keyword evidence="2" id="KW-1185">Reference proteome</keyword>
<dbReference type="InterPro" id="IPR036249">
    <property type="entry name" value="Thioredoxin-like_sf"/>
</dbReference>
<dbReference type="SUPFAM" id="SSF52833">
    <property type="entry name" value="Thioredoxin-like"/>
    <property type="match status" value="1"/>
</dbReference>
<sequence>MIAITEDWCGDAMMNTPILMRIAEAAGMEIRMILRDQNLELMDQYLTNGTARSIPIFIFIDKNGEERAVWGPRAARVQEFAMGLKAGLPPKEDPHFAKEQKRVIEKITQAYTKDRQLWKEVYDSLKNVLTTI</sequence>
<name>A0ABU5C864_9BACI</name>
<protein>
    <submittedName>
        <fullName evidence="1">Thioredoxin family protein</fullName>
    </submittedName>
</protein>
<dbReference type="Proteomes" id="UP001281447">
    <property type="component" value="Unassembled WGS sequence"/>
</dbReference>
<gene>
    <name evidence="1" type="ORF">RWE15_12360</name>
</gene>
<evidence type="ECO:0000313" key="1">
    <source>
        <dbReference type="EMBL" id="MDY0395066.1"/>
    </source>
</evidence>
<dbReference type="Gene3D" id="3.40.30.10">
    <property type="entry name" value="Glutaredoxin"/>
    <property type="match status" value="1"/>
</dbReference>
<reference evidence="1 2" key="1">
    <citation type="submission" date="2023-10" db="EMBL/GenBank/DDBJ databases">
        <title>Virgibacillus halophilus 5B73C genome.</title>
        <authorList>
            <person name="Miliotis G."/>
            <person name="Sengupta P."/>
            <person name="Hameed A."/>
            <person name="Chuvochina M."/>
            <person name="Mcdonagh F."/>
            <person name="Simpson A.C."/>
            <person name="Singh N.K."/>
            <person name="Rekha P.D."/>
            <person name="Raman K."/>
            <person name="Hugenholtz P."/>
            <person name="Venkateswaran K."/>
        </authorList>
    </citation>
    <scope>NUCLEOTIDE SEQUENCE [LARGE SCALE GENOMIC DNA]</scope>
    <source>
        <strain evidence="1 2">5B73C</strain>
    </source>
</reference>
<organism evidence="1 2">
    <name type="scientific">Tigheibacillus halophilus</name>
    <dbReference type="NCBI Taxonomy" id="361280"/>
    <lineage>
        <taxon>Bacteria</taxon>
        <taxon>Bacillati</taxon>
        <taxon>Bacillota</taxon>
        <taxon>Bacilli</taxon>
        <taxon>Bacillales</taxon>
        <taxon>Bacillaceae</taxon>
        <taxon>Tigheibacillus</taxon>
    </lineage>
</organism>
<evidence type="ECO:0000313" key="2">
    <source>
        <dbReference type="Proteomes" id="UP001281447"/>
    </source>
</evidence>
<comment type="caution">
    <text evidence="1">The sequence shown here is derived from an EMBL/GenBank/DDBJ whole genome shotgun (WGS) entry which is preliminary data.</text>
</comment>
<accession>A0ABU5C864</accession>
<proteinExistence type="predicted"/>